<gene>
    <name evidence="2" type="ORF">BCCH1_78840</name>
</gene>
<reference evidence="2" key="1">
    <citation type="journal article" date="2016" name="Biosci. Biotechnol. Biochem.">
        <title>Bioconversion of AHX to AOH by resting cells of Burkholderia contaminans CH-1.</title>
        <authorList>
            <person name="Choi J.H."/>
            <person name="Kikuchi A."/>
            <person name="Pumkaeo P."/>
            <person name="Hirai H."/>
            <person name="Tokuyama S."/>
            <person name="Kawagishi H."/>
        </authorList>
    </citation>
    <scope>NUCLEOTIDE SEQUENCE</scope>
    <source>
        <strain evidence="2">CH-1</strain>
        <plasmid evidence="2">pBC453</plasmid>
    </source>
</reference>
<name>A0A250LLI6_9BURK</name>
<sequence length="138" mass="14591">MDHGMDYKAQIERGIELLMLCGNLQNQNDGVDRALPFGTGKGSVYDQFASDLSVAVSYMSSLYKLIPQMLSLGELGRKLATEGKLSVDYGEDYSTAALAFVLREYGVSGHPDANLAAPECSGQRVSDKGGSTDGGSGS</sequence>
<evidence type="ECO:0000256" key="1">
    <source>
        <dbReference type="SAM" id="MobiDB-lite"/>
    </source>
</evidence>
<accession>A0A250LLI6</accession>
<feature type="region of interest" description="Disordered" evidence="1">
    <location>
        <begin position="116"/>
        <end position="138"/>
    </location>
</feature>
<keyword evidence="2" id="KW-0614">Plasmid</keyword>
<reference evidence="2" key="2">
    <citation type="journal article" date="2017" name="Genome Announc.">
        <title>High-Quality Draft Genome Sequence of Burkholderia contaminans CH-1, a Gram-Negative Bacterium That Metabolizes 2-Azahypoxanthine, a Plant Growth-Regulating Compound.</title>
        <authorList>
            <person name="Choi J.-H."/>
            <person name="Sugiura H."/>
            <person name="Moriuchi R."/>
            <person name="Kawagishi H."/>
            <person name="Dohra H."/>
        </authorList>
    </citation>
    <scope>NUCLEOTIDE SEQUENCE</scope>
    <source>
        <strain evidence="2">CH-1</strain>
        <plasmid evidence="2">pBC453</plasmid>
    </source>
</reference>
<dbReference type="AlphaFoldDB" id="A0A250LLI6"/>
<geneLocation type="plasmid" evidence="2">
    <name>pBC453</name>
</geneLocation>
<dbReference type="EMBL" id="AP018360">
    <property type="protein sequence ID" value="BBA45373.1"/>
    <property type="molecule type" value="Genomic_DNA"/>
</dbReference>
<proteinExistence type="predicted"/>
<organism evidence="2">
    <name type="scientific">Burkholderia contaminans</name>
    <dbReference type="NCBI Taxonomy" id="488447"/>
    <lineage>
        <taxon>Bacteria</taxon>
        <taxon>Pseudomonadati</taxon>
        <taxon>Pseudomonadota</taxon>
        <taxon>Betaproteobacteria</taxon>
        <taxon>Burkholderiales</taxon>
        <taxon>Burkholderiaceae</taxon>
        <taxon>Burkholderia</taxon>
        <taxon>Burkholderia cepacia complex</taxon>
    </lineage>
</organism>
<evidence type="ECO:0000313" key="2">
    <source>
        <dbReference type="EMBL" id="BBA45373.1"/>
    </source>
</evidence>
<protein>
    <submittedName>
        <fullName evidence="2">Uncharacterized protein</fullName>
    </submittedName>
</protein>